<dbReference type="PROSITE" id="PS50011">
    <property type="entry name" value="PROTEIN_KINASE_DOM"/>
    <property type="match status" value="1"/>
</dbReference>
<evidence type="ECO:0000256" key="4">
    <source>
        <dbReference type="ARBA" id="ARBA00022741"/>
    </source>
</evidence>
<comment type="catalytic activity">
    <reaction evidence="8">
        <text>L-seryl-[protein] + ATP = O-phospho-L-seryl-[protein] + ADP + H(+)</text>
        <dbReference type="Rhea" id="RHEA:17989"/>
        <dbReference type="Rhea" id="RHEA-COMP:9863"/>
        <dbReference type="Rhea" id="RHEA-COMP:11604"/>
        <dbReference type="ChEBI" id="CHEBI:15378"/>
        <dbReference type="ChEBI" id="CHEBI:29999"/>
        <dbReference type="ChEBI" id="CHEBI:30616"/>
        <dbReference type="ChEBI" id="CHEBI:83421"/>
        <dbReference type="ChEBI" id="CHEBI:456216"/>
        <dbReference type="EC" id="2.7.11.1"/>
    </reaction>
</comment>
<dbReference type="PANTHER" id="PTHR43289:SF6">
    <property type="entry name" value="SERINE_THREONINE-PROTEIN KINASE NEKL-3"/>
    <property type="match status" value="1"/>
</dbReference>
<accession>A0AAN1XW11</accession>
<dbReference type="SMART" id="SM00220">
    <property type="entry name" value="S_TKc"/>
    <property type="match status" value="1"/>
</dbReference>
<evidence type="ECO:0000256" key="9">
    <source>
        <dbReference type="PROSITE-ProRule" id="PRU10141"/>
    </source>
</evidence>
<keyword evidence="4 9" id="KW-0547">Nucleotide-binding</keyword>
<evidence type="ECO:0000256" key="3">
    <source>
        <dbReference type="ARBA" id="ARBA00022679"/>
    </source>
</evidence>
<dbReference type="InterPro" id="IPR000719">
    <property type="entry name" value="Prot_kinase_dom"/>
</dbReference>
<dbReference type="RefSeq" id="WP_317996368.1">
    <property type="nucleotide sequence ID" value="NZ_AP025523.1"/>
</dbReference>
<keyword evidence="5" id="KW-0418">Kinase</keyword>
<dbReference type="PANTHER" id="PTHR43289">
    <property type="entry name" value="MITOGEN-ACTIVATED PROTEIN KINASE KINASE KINASE 20-RELATED"/>
    <property type="match status" value="1"/>
</dbReference>
<dbReference type="FunFam" id="1.10.510.10:FF:000021">
    <property type="entry name" value="Serine/threonine protein kinase"/>
    <property type="match status" value="1"/>
</dbReference>
<dbReference type="Gene3D" id="1.10.510.10">
    <property type="entry name" value="Transferase(Phosphotransferase) domain 1"/>
    <property type="match status" value="1"/>
</dbReference>
<name>A0AAN1XW11_UNVUL</name>
<evidence type="ECO:0000256" key="8">
    <source>
        <dbReference type="ARBA" id="ARBA00048679"/>
    </source>
</evidence>
<evidence type="ECO:0000313" key="11">
    <source>
        <dbReference type="EMBL" id="BDE05317.1"/>
    </source>
</evidence>
<keyword evidence="12" id="KW-1185">Reference proteome</keyword>
<dbReference type="Proteomes" id="UP001317532">
    <property type="component" value="Chromosome"/>
</dbReference>
<evidence type="ECO:0000256" key="6">
    <source>
        <dbReference type="ARBA" id="ARBA00022840"/>
    </source>
</evidence>
<evidence type="ECO:0000256" key="5">
    <source>
        <dbReference type="ARBA" id="ARBA00022777"/>
    </source>
</evidence>
<dbReference type="EC" id="2.7.11.1" evidence="1"/>
<dbReference type="InterPro" id="IPR008271">
    <property type="entry name" value="Ser/Thr_kinase_AS"/>
</dbReference>
<dbReference type="InterPro" id="IPR011009">
    <property type="entry name" value="Kinase-like_dom_sf"/>
</dbReference>
<dbReference type="PROSITE" id="PS00107">
    <property type="entry name" value="PROTEIN_KINASE_ATP"/>
    <property type="match status" value="1"/>
</dbReference>
<dbReference type="EMBL" id="AP025523">
    <property type="protein sequence ID" value="BDE05317.1"/>
    <property type="molecule type" value="Genomic_DNA"/>
</dbReference>
<evidence type="ECO:0000313" key="12">
    <source>
        <dbReference type="Proteomes" id="UP001317532"/>
    </source>
</evidence>
<keyword evidence="3" id="KW-0808">Transferase</keyword>
<dbReference type="KEGG" id="vab:WPS_05930"/>
<dbReference type="CDD" id="cd14014">
    <property type="entry name" value="STKc_PknB_like"/>
    <property type="match status" value="1"/>
</dbReference>
<evidence type="ECO:0000256" key="7">
    <source>
        <dbReference type="ARBA" id="ARBA00047899"/>
    </source>
</evidence>
<evidence type="ECO:0000256" key="1">
    <source>
        <dbReference type="ARBA" id="ARBA00012513"/>
    </source>
</evidence>
<feature type="binding site" evidence="9">
    <location>
        <position position="42"/>
    </location>
    <ligand>
        <name>ATP</name>
        <dbReference type="ChEBI" id="CHEBI:30616"/>
    </ligand>
</feature>
<feature type="domain" description="Protein kinase" evidence="10">
    <location>
        <begin position="13"/>
        <end position="271"/>
    </location>
</feature>
<sequence>MTGLTGRTLAGRYRVDTPIGRGGMADVYRGTDVMLERTVAVKVLASRDEGASDRFLREARSMARLNHRNIVAVYDAGRSDELPFIVMELVEGHTLGTVRAQERCVHETIEIYIEVLEALAYAHESGVIHRDLKPANVMILPNGAVKLMDFGLARRASDISSVSNAGEIVGTIAYLPPERFLGKPADARSDLYSVGVMLYETFTGIHPFKRENDDLVAVIFGHVNEPPLLPHAVEPSVPVQVERIIMKLLEKEPARRYESASAVASDLRALLMPSATGTAPPRALTEARNDLEAAKRRSSSA</sequence>
<dbReference type="InterPro" id="IPR017441">
    <property type="entry name" value="Protein_kinase_ATP_BS"/>
</dbReference>
<organism evidence="11 12">
    <name type="scientific">Vulcanimicrobium alpinum</name>
    <dbReference type="NCBI Taxonomy" id="3016050"/>
    <lineage>
        <taxon>Bacteria</taxon>
        <taxon>Bacillati</taxon>
        <taxon>Vulcanimicrobiota</taxon>
        <taxon>Vulcanimicrobiia</taxon>
        <taxon>Vulcanimicrobiales</taxon>
        <taxon>Vulcanimicrobiaceae</taxon>
        <taxon>Vulcanimicrobium</taxon>
    </lineage>
</organism>
<dbReference type="PROSITE" id="PS00108">
    <property type="entry name" value="PROTEIN_KINASE_ST"/>
    <property type="match status" value="1"/>
</dbReference>
<dbReference type="GO" id="GO:0004674">
    <property type="term" value="F:protein serine/threonine kinase activity"/>
    <property type="evidence" value="ECO:0007669"/>
    <property type="project" value="UniProtKB-KW"/>
</dbReference>
<evidence type="ECO:0000259" key="10">
    <source>
        <dbReference type="PROSITE" id="PS50011"/>
    </source>
</evidence>
<evidence type="ECO:0000256" key="2">
    <source>
        <dbReference type="ARBA" id="ARBA00022527"/>
    </source>
</evidence>
<keyword evidence="2" id="KW-0723">Serine/threonine-protein kinase</keyword>
<proteinExistence type="predicted"/>
<keyword evidence="6 9" id="KW-0067">ATP-binding</keyword>
<dbReference type="Pfam" id="PF00069">
    <property type="entry name" value="Pkinase"/>
    <property type="match status" value="1"/>
</dbReference>
<dbReference type="AlphaFoldDB" id="A0AAN1XW11"/>
<dbReference type="GO" id="GO:0005524">
    <property type="term" value="F:ATP binding"/>
    <property type="evidence" value="ECO:0007669"/>
    <property type="project" value="UniProtKB-UniRule"/>
</dbReference>
<dbReference type="SUPFAM" id="SSF56112">
    <property type="entry name" value="Protein kinase-like (PK-like)"/>
    <property type="match status" value="1"/>
</dbReference>
<dbReference type="Gene3D" id="3.30.200.20">
    <property type="entry name" value="Phosphorylase Kinase, domain 1"/>
    <property type="match status" value="1"/>
</dbReference>
<comment type="catalytic activity">
    <reaction evidence="7">
        <text>L-threonyl-[protein] + ATP = O-phospho-L-threonyl-[protein] + ADP + H(+)</text>
        <dbReference type="Rhea" id="RHEA:46608"/>
        <dbReference type="Rhea" id="RHEA-COMP:11060"/>
        <dbReference type="Rhea" id="RHEA-COMP:11605"/>
        <dbReference type="ChEBI" id="CHEBI:15378"/>
        <dbReference type="ChEBI" id="CHEBI:30013"/>
        <dbReference type="ChEBI" id="CHEBI:30616"/>
        <dbReference type="ChEBI" id="CHEBI:61977"/>
        <dbReference type="ChEBI" id="CHEBI:456216"/>
        <dbReference type="EC" id="2.7.11.1"/>
    </reaction>
</comment>
<reference evidence="11 12" key="1">
    <citation type="journal article" date="2022" name="ISME Commun">
        <title>Vulcanimicrobium alpinus gen. nov. sp. nov., the first cultivated representative of the candidate phylum 'Eremiobacterota', is a metabolically versatile aerobic anoxygenic phototroph.</title>
        <authorList>
            <person name="Yabe S."/>
            <person name="Muto K."/>
            <person name="Abe K."/>
            <person name="Yokota A."/>
            <person name="Staudigel H."/>
            <person name="Tebo B.M."/>
        </authorList>
    </citation>
    <scope>NUCLEOTIDE SEQUENCE [LARGE SCALE GENOMIC DNA]</scope>
    <source>
        <strain evidence="11 12">WC8-2</strain>
    </source>
</reference>
<dbReference type="FunFam" id="3.30.200.20:FF:000035">
    <property type="entry name" value="Serine/threonine protein kinase Stk1"/>
    <property type="match status" value="1"/>
</dbReference>
<gene>
    <name evidence="11" type="ORF">WPS_05930</name>
</gene>
<protein>
    <recommendedName>
        <fullName evidence="1">non-specific serine/threonine protein kinase</fullName>
        <ecNumber evidence="1">2.7.11.1</ecNumber>
    </recommendedName>
</protein>